<name>A0A090RE54_9GAMM</name>
<reference evidence="1 2" key="1">
    <citation type="journal article" date="2014" name="Genome Announc.">
        <title>Draft Genome Sequences of Two Vibrionaceae Species, Vibrio ponticus C121 and Photobacterium aphoticum C119, Isolated as Coral Reef Microbiota.</title>
        <authorList>
            <person name="Al-saari N."/>
            <person name="Meirelles P.M."/>
            <person name="Mino S."/>
            <person name="Suda W."/>
            <person name="Oshima K."/>
            <person name="Hattori M."/>
            <person name="Ohkuma M."/>
            <person name="Thompson F.L."/>
            <person name="Gomez-Gil B."/>
            <person name="Sawabe T."/>
            <person name="Sawabe T."/>
        </authorList>
    </citation>
    <scope>NUCLEOTIDE SEQUENCE [LARGE SCALE GENOMIC DNA]</scope>
    <source>
        <strain evidence="1 2">JCM 19237</strain>
    </source>
</reference>
<sequence>MAERSGMHSIVVNKDKPQEQKEFKASFSLLSPDMVAAKAAQVQAQSQSLQASQAVNLQGGTNEQ</sequence>
<evidence type="ECO:0000313" key="1">
    <source>
        <dbReference type="EMBL" id="GAL05852.1"/>
    </source>
</evidence>
<comment type="caution">
    <text evidence="1">The sequence shown here is derived from an EMBL/GenBank/DDBJ whole genome shotgun (WGS) entry which is preliminary data.</text>
</comment>
<evidence type="ECO:0000313" key="2">
    <source>
        <dbReference type="Proteomes" id="UP000029227"/>
    </source>
</evidence>
<organism evidence="1 2">
    <name type="scientific">Photobacterium aphoticum</name>
    <dbReference type="NCBI Taxonomy" id="754436"/>
    <lineage>
        <taxon>Bacteria</taxon>
        <taxon>Pseudomonadati</taxon>
        <taxon>Pseudomonadota</taxon>
        <taxon>Gammaproteobacteria</taxon>
        <taxon>Vibrionales</taxon>
        <taxon>Vibrionaceae</taxon>
        <taxon>Photobacterium</taxon>
    </lineage>
</organism>
<accession>A0A090RE54</accession>
<dbReference type="Proteomes" id="UP000029227">
    <property type="component" value="Unassembled WGS sequence"/>
</dbReference>
<gene>
    <name evidence="1" type="ORF">JCM19237_4925</name>
</gene>
<dbReference type="EMBL" id="BBMN01000008">
    <property type="protein sequence ID" value="GAL05852.1"/>
    <property type="molecule type" value="Genomic_DNA"/>
</dbReference>
<protein>
    <submittedName>
        <fullName evidence="1">Uncharacterized protein</fullName>
    </submittedName>
</protein>
<dbReference type="AlphaFoldDB" id="A0A090RE54"/>
<proteinExistence type="predicted"/>
<dbReference type="STRING" id="754436.JCM19237_4925"/>